<dbReference type="RefSeq" id="WP_094795774.1">
    <property type="nucleotide sequence ID" value="NZ_NEVI01000001.1"/>
</dbReference>
<evidence type="ECO:0000259" key="5">
    <source>
        <dbReference type="PROSITE" id="PS50931"/>
    </source>
</evidence>
<evidence type="ECO:0000256" key="3">
    <source>
        <dbReference type="ARBA" id="ARBA00023125"/>
    </source>
</evidence>
<keyword evidence="3" id="KW-0238">DNA-binding</keyword>
<dbReference type="PANTHER" id="PTHR30419:SF8">
    <property type="entry name" value="NITROGEN ASSIMILATION TRANSCRIPTIONAL ACTIVATOR-RELATED"/>
    <property type="match status" value="1"/>
</dbReference>
<accession>A0A261RST6</accession>
<comment type="similarity">
    <text evidence="1">Belongs to the LysR transcriptional regulatory family.</text>
</comment>
<dbReference type="GO" id="GO:0003677">
    <property type="term" value="F:DNA binding"/>
    <property type="evidence" value="ECO:0007669"/>
    <property type="project" value="UniProtKB-KW"/>
</dbReference>
<dbReference type="EMBL" id="NEVK01000001">
    <property type="protein sequence ID" value="OZI27343.1"/>
    <property type="molecule type" value="Genomic_DNA"/>
</dbReference>
<keyword evidence="7" id="KW-1185">Reference proteome</keyword>
<dbReference type="PRINTS" id="PR00039">
    <property type="entry name" value="HTHLYSR"/>
</dbReference>
<dbReference type="GO" id="GO:0003700">
    <property type="term" value="F:DNA-binding transcription factor activity"/>
    <property type="evidence" value="ECO:0007669"/>
    <property type="project" value="InterPro"/>
</dbReference>
<protein>
    <recommendedName>
        <fullName evidence="5">HTH lysR-type domain-containing protein</fullName>
    </recommendedName>
</protein>
<dbReference type="InterPro" id="IPR005119">
    <property type="entry name" value="LysR_subst-bd"/>
</dbReference>
<evidence type="ECO:0000256" key="1">
    <source>
        <dbReference type="ARBA" id="ARBA00009437"/>
    </source>
</evidence>
<evidence type="ECO:0000313" key="6">
    <source>
        <dbReference type="EMBL" id="OZI27343.1"/>
    </source>
</evidence>
<comment type="caution">
    <text evidence="6">The sequence shown here is derived from an EMBL/GenBank/DDBJ whole genome shotgun (WGS) entry which is preliminary data.</text>
</comment>
<dbReference type="GO" id="GO:0005829">
    <property type="term" value="C:cytosol"/>
    <property type="evidence" value="ECO:0007669"/>
    <property type="project" value="TreeGrafter"/>
</dbReference>
<dbReference type="PROSITE" id="PS50931">
    <property type="entry name" value="HTH_LYSR"/>
    <property type="match status" value="1"/>
</dbReference>
<dbReference type="SUPFAM" id="SSF46785">
    <property type="entry name" value="Winged helix' DNA-binding domain"/>
    <property type="match status" value="1"/>
</dbReference>
<evidence type="ECO:0000256" key="2">
    <source>
        <dbReference type="ARBA" id="ARBA00023015"/>
    </source>
</evidence>
<dbReference type="AlphaFoldDB" id="A0A261RST6"/>
<dbReference type="Gene3D" id="3.40.190.10">
    <property type="entry name" value="Periplasmic binding protein-like II"/>
    <property type="match status" value="2"/>
</dbReference>
<dbReference type="InterPro" id="IPR036390">
    <property type="entry name" value="WH_DNA-bd_sf"/>
</dbReference>
<dbReference type="PANTHER" id="PTHR30419">
    <property type="entry name" value="HTH-TYPE TRANSCRIPTIONAL REGULATOR YBHD"/>
    <property type="match status" value="1"/>
</dbReference>
<dbReference type="Gene3D" id="1.10.10.10">
    <property type="entry name" value="Winged helix-like DNA-binding domain superfamily/Winged helix DNA-binding domain"/>
    <property type="match status" value="1"/>
</dbReference>
<dbReference type="SUPFAM" id="SSF53850">
    <property type="entry name" value="Periplasmic binding protein-like II"/>
    <property type="match status" value="1"/>
</dbReference>
<dbReference type="Pfam" id="PF03466">
    <property type="entry name" value="LysR_substrate"/>
    <property type="match status" value="1"/>
</dbReference>
<proteinExistence type="inferred from homology"/>
<dbReference type="Proteomes" id="UP000216947">
    <property type="component" value="Unassembled WGS sequence"/>
</dbReference>
<reference evidence="7" key="1">
    <citation type="submission" date="2017-05" db="EMBL/GenBank/DDBJ databases">
        <title>Complete and WGS of Bordetella genogroups.</title>
        <authorList>
            <person name="Spilker T."/>
            <person name="Lipuma J."/>
        </authorList>
    </citation>
    <scope>NUCLEOTIDE SEQUENCE [LARGE SCALE GENOMIC DNA]</scope>
    <source>
        <strain evidence="7">AU18089</strain>
    </source>
</reference>
<keyword evidence="2" id="KW-0805">Transcription regulation</keyword>
<dbReference type="Pfam" id="PF00126">
    <property type="entry name" value="HTH_1"/>
    <property type="match status" value="1"/>
</dbReference>
<dbReference type="OrthoDB" id="8675247at2"/>
<evidence type="ECO:0000313" key="7">
    <source>
        <dbReference type="Proteomes" id="UP000216947"/>
    </source>
</evidence>
<dbReference type="FunFam" id="1.10.10.10:FF:000001">
    <property type="entry name" value="LysR family transcriptional regulator"/>
    <property type="match status" value="1"/>
</dbReference>
<keyword evidence="4" id="KW-0804">Transcription</keyword>
<dbReference type="InterPro" id="IPR050950">
    <property type="entry name" value="HTH-type_LysR_regulators"/>
</dbReference>
<dbReference type="InterPro" id="IPR036388">
    <property type="entry name" value="WH-like_DNA-bd_sf"/>
</dbReference>
<feature type="domain" description="HTH lysR-type" evidence="5">
    <location>
        <begin position="5"/>
        <end position="62"/>
    </location>
</feature>
<dbReference type="CDD" id="cd08440">
    <property type="entry name" value="PBP2_LTTR_like_4"/>
    <property type="match status" value="1"/>
</dbReference>
<gene>
    <name evidence="6" type="ORF">CAL19_00985</name>
</gene>
<organism evidence="6 7">
    <name type="scientific">Bordetella genomosp. 7</name>
    <dbReference type="NCBI Taxonomy" id="1416805"/>
    <lineage>
        <taxon>Bacteria</taxon>
        <taxon>Pseudomonadati</taxon>
        <taxon>Pseudomonadota</taxon>
        <taxon>Betaproteobacteria</taxon>
        <taxon>Burkholderiales</taxon>
        <taxon>Alcaligenaceae</taxon>
        <taxon>Bordetella</taxon>
    </lineage>
</organism>
<name>A0A261RST6_9BORD</name>
<sequence>MSATFNFKLLSAFVSVAEHGSFRKAAEQSFVSLPAISMQVKQLESQLGVALFHRTTRRVELTPEGEELLISARKALAELDSGLARIQQAANAQQGNLAFACVPTVAGTRLPAVLTAYARHYPGIAVRVRELTHHDLLEAVRRREVDFGIGPVEDKRPDLEFHPLFNDEYCALLPHGYRHNGRQAITLREVTRLRLLTLAPNSMFRNHLEAALQASGIKADLGYEFTHASTLIAMVEAGLGAGILPRIAIPRGTTLTAVRITRPALHRTIAVVTIRGYTLSPAGARLVEMLGSGDAA</sequence>
<dbReference type="InterPro" id="IPR000847">
    <property type="entry name" value="LysR_HTH_N"/>
</dbReference>
<evidence type="ECO:0000256" key="4">
    <source>
        <dbReference type="ARBA" id="ARBA00023163"/>
    </source>
</evidence>